<dbReference type="GO" id="GO:0005829">
    <property type="term" value="C:cytosol"/>
    <property type="evidence" value="ECO:0007669"/>
    <property type="project" value="TreeGrafter"/>
</dbReference>
<evidence type="ECO:0000256" key="6">
    <source>
        <dbReference type="HAMAP-Rule" id="MF_00074"/>
    </source>
</evidence>
<keyword evidence="2 6" id="KW-0698">rRNA processing</keyword>
<evidence type="ECO:0000256" key="4">
    <source>
        <dbReference type="ARBA" id="ARBA00022679"/>
    </source>
</evidence>
<keyword evidence="1 6" id="KW-0963">Cytoplasm</keyword>
<evidence type="ECO:0000256" key="2">
    <source>
        <dbReference type="ARBA" id="ARBA00022552"/>
    </source>
</evidence>
<dbReference type="EMBL" id="QDKM01000005">
    <property type="protein sequence ID" value="PVH28353.1"/>
    <property type="molecule type" value="Genomic_DNA"/>
</dbReference>
<gene>
    <name evidence="6 7" type="primary">rsmG</name>
    <name evidence="7" type="ORF">DDE20_12275</name>
</gene>
<reference evidence="7 8" key="1">
    <citation type="submission" date="2018-04" db="EMBL/GenBank/DDBJ databases">
        <title>Pararhodobacter oceanense sp. nov., isolated from marine intertidal sediment.</title>
        <authorList>
            <person name="Wang X.-L."/>
            <person name="Du Z.-J."/>
        </authorList>
    </citation>
    <scope>NUCLEOTIDE SEQUENCE [LARGE SCALE GENOMIC DNA]</scope>
    <source>
        <strain evidence="7 8">AM505</strain>
    </source>
</reference>
<dbReference type="InterPro" id="IPR029063">
    <property type="entry name" value="SAM-dependent_MTases_sf"/>
</dbReference>
<dbReference type="PANTHER" id="PTHR31760:SF0">
    <property type="entry name" value="S-ADENOSYL-L-METHIONINE-DEPENDENT METHYLTRANSFERASES SUPERFAMILY PROTEIN"/>
    <property type="match status" value="1"/>
</dbReference>
<organism evidence="7 8">
    <name type="scientific">Pararhodobacter oceanensis</name>
    <dbReference type="NCBI Taxonomy" id="2172121"/>
    <lineage>
        <taxon>Bacteria</taxon>
        <taxon>Pseudomonadati</taxon>
        <taxon>Pseudomonadota</taxon>
        <taxon>Alphaproteobacteria</taxon>
        <taxon>Rhodobacterales</taxon>
        <taxon>Paracoccaceae</taxon>
        <taxon>Pararhodobacter</taxon>
    </lineage>
</organism>
<evidence type="ECO:0000256" key="3">
    <source>
        <dbReference type="ARBA" id="ARBA00022603"/>
    </source>
</evidence>
<feature type="binding site" evidence="6">
    <location>
        <position position="74"/>
    </location>
    <ligand>
        <name>S-adenosyl-L-methionine</name>
        <dbReference type="ChEBI" id="CHEBI:59789"/>
    </ligand>
</feature>
<accession>A0A2T8HSJ4</accession>
<evidence type="ECO:0000256" key="5">
    <source>
        <dbReference type="ARBA" id="ARBA00022691"/>
    </source>
</evidence>
<evidence type="ECO:0000256" key="1">
    <source>
        <dbReference type="ARBA" id="ARBA00022490"/>
    </source>
</evidence>
<evidence type="ECO:0000313" key="7">
    <source>
        <dbReference type="EMBL" id="PVH28353.1"/>
    </source>
</evidence>
<dbReference type="Proteomes" id="UP000245911">
    <property type="component" value="Unassembled WGS sequence"/>
</dbReference>
<sequence length="213" mass="23374">MQQRNDLEASVGANVSRETLDALVDYSENLIKWSGKINLIAPSTMAELWTRHICDSAQVLRLAPDGPVQWADLGSGGGLPGIVVAILLKDASPGARTQLIESDKRKAAFLKLMIDRHALNANVVVERIEKAPSAKADIVTARALAPLDLLLTYVAQHMQPMGTALLFKGRNFQAELDQASLAWQFNVEVETSRVDPESRVLRLSRLRKREIAG</sequence>
<dbReference type="OrthoDB" id="9808773at2"/>
<dbReference type="PANTHER" id="PTHR31760">
    <property type="entry name" value="S-ADENOSYL-L-METHIONINE-DEPENDENT METHYLTRANSFERASES SUPERFAMILY PROTEIN"/>
    <property type="match status" value="1"/>
</dbReference>
<name>A0A2T8HSJ4_9RHOB</name>
<dbReference type="HAMAP" id="MF_00074">
    <property type="entry name" value="16SrRNA_methyltr_G"/>
    <property type="match status" value="1"/>
</dbReference>
<dbReference type="AlphaFoldDB" id="A0A2T8HSJ4"/>
<dbReference type="InterPro" id="IPR003682">
    <property type="entry name" value="rRNA_ssu_MeTfrase_G"/>
</dbReference>
<proteinExistence type="inferred from homology"/>
<dbReference type="PIRSF" id="PIRSF003078">
    <property type="entry name" value="GidB"/>
    <property type="match status" value="1"/>
</dbReference>
<comment type="subcellular location">
    <subcellularLocation>
        <location evidence="6">Cytoplasm</location>
    </subcellularLocation>
</comment>
<comment type="similarity">
    <text evidence="6">Belongs to the methyltransferase superfamily. RNA methyltransferase RsmG family.</text>
</comment>
<comment type="caution">
    <text evidence="6">Lacks conserved residue(s) required for the propagation of feature annotation.</text>
</comment>
<dbReference type="GO" id="GO:0070043">
    <property type="term" value="F:rRNA (guanine-N7-)-methyltransferase activity"/>
    <property type="evidence" value="ECO:0007669"/>
    <property type="project" value="UniProtKB-UniRule"/>
</dbReference>
<dbReference type="Gene3D" id="3.40.50.150">
    <property type="entry name" value="Vaccinia Virus protein VP39"/>
    <property type="match status" value="1"/>
</dbReference>
<dbReference type="RefSeq" id="WP_116558803.1">
    <property type="nucleotide sequence ID" value="NZ_QDKM01000005.1"/>
</dbReference>
<feature type="binding site" evidence="6">
    <location>
        <begin position="128"/>
        <end position="129"/>
    </location>
    <ligand>
        <name>S-adenosyl-L-methionine</name>
        <dbReference type="ChEBI" id="CHEBI:59789"/>
    </ligand>
</feature>
<keyword evidence="3 6" id="KW-0489">Methyltransferase</keyword>
<evidence type="ECO:0000313" key="8">
    <source>
        <dbReference type="Proteomes" id="UP000245911"/>
    </source>
</evidence>
<dbReference type="EC" id="2.1.1.170" evidence="6"/>
<keyword evidence="8" id="KW-1185">Reference proteome</keyword>
<comment type="caution">
    <text evidence="7">The sequence shown here is derived from an EMBL/GenBank/DDBJ whole genome shotgun (WGS) entry which is preliminary data.</text>
</comment>
<feature type="binding site" evidence="6">
    <location>
        <position position="142"/>
    </location>
    <ligand>
        <name>S-adenosyl-L-methionine</name>
        <dbReference type="ChEBI" id="CHEBI:59789"/>
    </ligand>
</feature>
<comment type="function">
    <text evidence="6">Specifically methylates the N7 position of guanine in position 527 of 16S rRNA.</text>
</comment>
<feature type="binding site" evidence="6">
    <location>
        <position position="79"/>
    </location>
    <ligand>
        <name>S-adenosyl-L-methionine</name>
        <dbReference type="ChEBI" id="CHEBI:59789"/>
    </ligand>
</feature>
<protein>
    <recommendedName>
        <fullName evidence="6">Ribosomal RNA small subunit methyltransferase G</fullName>
        <ecNumber evidence="6">2.1.1.170</ecNumber>
    </recommendedName>
    <alternativeName>
        <fullName evidence="6">16S rRNA 7-methylguanosine methyltransferase</fullName>
        <shortName evidence="6">16S rRNA m7G methyltransferase</shortName>
    </alternativeName>
</protein>
<keyword evidence="4 6" id="KW-0808">Transferase</keyword>
<keyword evidence="5 6" id="KW-0949">S-adenosyl-L-methionine</keyword>
<dbReference type="Pfam" id="PF02527">
    <property type="entry name" value="GidB"/>
    <property type="match status" value="1"/>
</dbReference>
<comment type="catalytic activity">
    <reaction evidence="6">
        <text>guanosine(527) in 16S rRNA + S-adenosyl-L-methionine = N(7)-methylguanosine(527) in 16S rRNA + S-adenosyl-L-homocysteine</text>
        <dbReference type="Rhea" id="RHEA:42732"/>
        <dbReference type="Rhea" id="RHEA-COMP:10209"/>
        <dbReference type="Rhea" id="RHEA-COMP:10210"/>
        <dbReference type="ChEBI" id="CHEBI:57856"/>
        <dbReference type="ChEBI" id="CHEBI:59789"/>
        <dbReference type="ChEBI" id="CHEBI:74269"/>
        <dbReference type="ChEBI" id="CHEBI:74480"/>
        <dbReference type="EC" id="2.1.1.170"/>
    </reaction>
</comment>
<dbReference type="SUPFAM" id="SSF53335">
    <property type="entry name" value="S-adenosyl-L-methionine-dependent methyltransferases"/>
    <property type="match status" value="1"/>
</dbReference>
<dbReference type="NCBIfam" id="TIGR00138">
    <property type="entry name" value="rsmG_gidB"/>
    <property type="match status" value="1"/>
</dbReference>